<accession>A0ABS3T877</accession>
<keyword evidence="2" id="KW-1185">Reference proteome</keyword>
<gene>
    <name evidence="1" type="ORF">J4050_15165</name>
</gene>
<evidence type="ECO:0000313" key="2">
    <source>
        <dbReference type="Proteomes" id="UP000676776"/>
    </source>
</evidence>
<name>A0ABS3T877_9FLAO</name>
<feature type="non-terminal residue" evidence="1">
    <location>
        <position position="249"/>
    </location>
</feature>
<reference evidence="1 2" key="1">
    <citation type="submission" date="2021-03" db="EMBL/GenBank/DDBJ databases">
        <title>Winogradskyella sp. nov., isolated from costal sediment.</title>
        <authorList>
            <person name="Gao C."/>
        </authorList>
    </citation>
    <scope>NUCLEOTIDE SEQUENCE [LARGE SCALE GENOMIC DNA]</scope>
    <source>
        <strain evidence="1 2">DF17</strain>
    </source>
</reference>
<sequence length="249" mass="25274">TDLFIANGGITLYTVLKDCAGNELGSMSPTTPDNTFAYTFPPRPSVAISGAIEYCEGSGGVTLDAGAGFGSYLWFPGGETTRTITALEGIYTVTITDATSGCTATSAEYTVIENDLPIVTFTAPLDLCLDAGVQETLGGGMPVGGVYSGPGVTDDGNGRTYSFDPAAAGTGIHTITYTFEDANTCASSASDDIEVFDLPTVTFEAPTDLCLDTGVQSGLGGGMPMGGVYSGPGVTDDGNGQTYSFDPAA</sequence>
<dbReference type="Proteomes" id="UP000676776">
    <property type="component" value="Unassembled WGS sequence"/>
</dbReference>
<dbReference type="EMBL" id="JAGEVF010000041">
    <property type="protein sequence ID" value="MBO3118091.1"/>
    <property type="molecule type" value="Genomic_DNA"/>
</dbReference>
<proteinExistence type="predicted"/>
<evidence type="ECO:0000313" key="1">
    <source>
        <dbReference type="EMBL" id="MBO3118091.1"/>
    </source>
</evidence>
<feature type="non-terminal residue" evidence="1">
    <location>
        <position position="1"/>
    </location>
</feature>
<protein>
    <recommendedName>
        <fullName evidence="3">Ig-like domain-containing protein</fullName>
    </recommendedName>
</protein>
<organism evidence="1 2">
    <name type="scientific">Winogradskyella pelagia</name>
    <dbReference type="NCBI Taxonomy" id="2819984"/>
    <lineage>
        <taxon>Bacteria</taxon>
        <taxon>Pseudomonadati</taxon>
        <taxon>Bacteroidota</taxon>
        <taxon>Flavobacteriia</taxon>
        <taxon>Flavobacteriales</taxon>
        <taxon>Flavobacteriaceae</taxon>
        <taxon>Winogradskyella</taxon>
    </lineage>
</organism>
<comment type="caution">
    <text evidence="1">The sequence shown here is derived from an EMBL/GenBank/DDBJ whole genome shotgun (WGS) entry which is preliminary data.</text>
</comment>
<dbReference type="RefSeq" id="WP_208155461.1">
    <property type="nucleotide sequence ID" value="NZ_JAGEVF010000041.1"/>
</dbReference>
<evidence type="ECO:0008006" key="3">
    <source>
        <dbReference type="Google" id="ProtNLM"/>
    </source>
</evidence>